<dbReference type="Gene3D" id="3.40.50.300">
    <property type="entry name" value="P-loop containing nucleotide triphosphate hydrolases"/>
    <property type="match status" value="1"/>
</dbReference>
<evidence type="ECO:0000313" key="6">
    <source>
        <dbReference type="Proteomes" id="UP000541770"/>
    </source>
</evidence>
<keyword evidence="3" id="KW-0067">ATP-binding</keyword>
<dbReference type="Proteomes" id="UP000541770">
    <property type="component" value="Unassembled WGS sequence"/>
</dbReference>
<feature type="domain" description="Bacterial type II secretion system protein E" evidence="4">
    <location>
        <begin position="64"/>
        <end position="264"/>
    </location>
</feature>
<evidence type="ECO:0000256" key="1">
    <source>
        <dbReference type="ARBA" id="ARBA00006611"/>
    </source>
</evidence>
<accession>A0A7W2Q137</accession>
<proteinExistence type="inferred from homology"/>
<evidence type="ECO:0000259" key="4">
    <source>
        <dbReference type="Pfam" id="PF00437"/>
    </source>
</evidence>
<dbReference type="InterPro" id="IPR027417">
    <property type="entry name" value="P-loop_NTPase"/>
</dbReference>
<organism evidence="5 6">
    <name type="scientific">Pseudomonas mosselii</name>
    <dbReference type="NCBI Taxonomy" id="78327"/>
    <lineage>
        <taxon>Bacteria</taxon>
        <taxon>Pseudomonadati</taxon>
        <taxon>Pseudomonadota</taxon>
        <taxon>Gammaproteobacteria</taxon>
        <taxon>Pseudomonadales</taxon>
        <taxon>Pseudomonadaceae</taxon>
        <taxon>Pseudomonas</taxon>
    </lineage>
</organism>
<dbReference type="EMBL" id="JACGDE010000025">
    <property type="protein sequence ID" value="MBA6068118.1"/>
    <property type="molecule type" value="Genomic_DNA"/>
</dbReference>
<gene>
    <name evidence="5" type="primary">tadA</name>
    <name evidence="5" type="ORF">H4C75_25615</name>
</gene>
<evidence type="ECO:0000256" key="3">
    <source>
        <dbReference type="ARBA" id="ARBA00022840"/>
    </source>
</evidence>
<reference evidence="5 6" key="1">
    <citation type="submission" date="2020-07" db="EMBL/GenBank/DDBJ databases">
        <title>Diversity of carbapenemase encoding genes among Pseudomonas putida group clinical isolates in a tertiary Brazilian hospital.</title>
        <authorList>
            <person name="Alberto-Lei F."/>
            <person name="Nodari C.S."/>
            <person name="Streling A.P."/>
            <person name="Paulino J.T."/>
            <person name="Bessa-Neto F.O."/>
            <person name="Cayo R."/>
            <person name="Gales A.C."/>
        </authorList>
    </citation>
    <scope>NUCLEOTIDE SEQUENCE [LARGE SCALE GENOMIC DNA]</scope>
    <source>
        <strain evidence="5 6">14802</strain>
    </source>
</reference>
<dbReference type="GO" id="GO:0016887">
    <property type="term" value="F:ATP hydrolysis activity"/>
    <property type="evidence" value="ECO:0007669"/>
    <property type="project" value="TreeGrafter"/>
</dbReference>
<evidence type="ECO:0000313" key="5">
    <source>
        <dbReference type="EMBL" id="MBA6068118.1"/>
    </source>
</evidence>
<dbReference type="AlphaFoldDB" id="A0A7W2Q137"/>
<dbReference type="GO" id="GO:0005524">
    <property type="term" value="F:ATP binding"/>
    <property type="evidence" value="ECO:0007669"/>
    <property type="project" value="UniProtKB-KW"/>
</dbReference>
<dbReference type="InterPro" id="IPR001482">
    <property type="entry name" value="T2SS/T4SS_dom"/>
</dbReference>
<comment type="caution">
    <text evidence="5">The sequence shown here is derived from an EMBL/GenBank/DDBJ whole genome shotgun (WGS) entry which is preliminary data.</text>
</comment>
<dbReference type="GO" id="GO:0005886">
    <property type="term" value="C:plasma membrane"/>
    <property type="evidence" value="ECO:0007669"/>
    <property type="project" value="TreeGrafter"/>
</dbReference>
<dbReference type="PANTHER" id="PTHR30258">
    <property type="entry name" value="TYPE II SECRETION SYSTEM PROTEIN GSPE-RELATED"/>
    <property type="match status" value="1"/>
</dbReference>
<name>A0A7W2Q137_9PSED</name>
<sequence length="327" mass="35324">MDNLQSKLSTTDFVDLYLSDSFADVKGLAGASSPRVPVPEEWSEEVAILLAACRKGHDQSGQPEFSIVHGKVVYRVTYLDSSEPGGMYVLRRSKAELRALRSIGIPGSFVDAMLAKDAIGLILICGGFGVGKTSTGGSWVIARLTAHGGISLSIEDPIETNTRGLHGNGRSIQVEANQHNGGYREQLRRGLRSGVDFLFLGEIRDGETAFEALKAGSNGELIAATFHASDPIAGLQRLIALASEHAKAEHSVEKLLATSLLGVLWLDLVEDRNDQGEPFKRIETSTLLVQGDHHAGVREKIRTGNMTALNQDIQQQANQQVWGGNMR</sequence>
<dbReference type="SUPFAM" id="SSF52540">
    <property type="entry name" value="P-loop containing nucleoside triphosphate hydrolases"/>
    <property type="match status" value="1"/>
</dbReference>
<protein>
    <submittedName>
        <fullName evidence="5">Flp pilus assembly complex ATPase component TadA</fullName>
    </submittedName>
</protein>
<dbReference type="RefSeq" id="WP_182324909.1">
    <property type="nucleotide sequence ID" value="NZ_JACGDE010000025.1"/>
</dbReference>
<evidence type="ECO:0000256" key="2">
    <source>
        <dbReference type="ARBA" id="ARBA00022741"/>
    </source>
</evidence>
<keyword evidence="2" id="KW-0547">Nucleotide-binding</keyword>
<dbReference type="PANTHER" id="PTHR30258:SF3">
    <property type="entry name" value="SLL1921 PROTEIN"/>
    <property type="match status" value="1"/>
</dbReference>
<comment type="similarity">
    <text evidence="1">Belongs to the GSP E family.</text>
</comment>
<dbReference type="Pfam" id="PF00437">
    <property type="entry name" value="T2SSE"/>
    <property type="match status" value="1"/>
</dbReference>